<protein>
    <recommendedName>
        <fullName evidence="13">FAS1 domain-containing protein</fullName>
    </recommendedName>
</protein>
<dbReference type="STRING" id="40148.A0A0E0ACR3"/>
<keyword evidence="4" id="KW-0336">GPI-anchor</keyword>
<evidence type="ECO:0000256" key="1">
    <source>
        <dbReference type="ARBA" id="ARBA00004609"/>
    </source>
</evidence>
<dbReference type="AlphaFoldDB" id="A0A0E0ACR3"/>
<dbReference type="GO" id="GO:0005886">
    <property type="term" value="C:plasma membrane"/>
    <property type="evidence" value="ECO:0007669"/>
    <property type="project" value="UniProtKB-SubCell"/>
</dbReference>
<keyword evidence="7" id="KW-0472">Membrane</keyword>
<feature type="domain" description="FAS1" evidence="13">
    <location>
        <begin position="38"/>
        <end position="190"/>
    </location>
</feature>
<evidence type="ECO:0000256" key="3">
    <source>
        <dbReference type="ARBA" id="ARBA00022475"/>
    </source>
</evidence>
<dbReference type="InterPro" id="IPR033254">
    <property type="entry name" value="Plant_FLA"/>
</dbReference>
<dbReference type="eggNOG" id="ENOG502RZZR">
    <property type="taxonomic scope" value="Eukaryota"/>
</dbReference>
<name>A0A0E0ACR3_9ORYZ</name>
<keyword evidence="3" id="KW-1003">Cell membrane</keyword>
<evidence type="ECO:0000256" key="8">
    <source>
        <dbReference type="ARBA" id="ARBA00023180"/>
    </source>
</evidence>
<keyword evidence="5 12" id="KW-0732">Signal</keyword>
<evidence type="ECO:0000313" key="14">
    <source>
        <dbReference type="EnsemblPlants" id="OGLUM06G24630.1"/>
    </source>
</evidence>
<feature type="chain" id="PRO_5002353248" description="FAS1 domain-containing protein" evidence="12">
    <location>
        <begin position="20"/>
        <end position="289"/>
    </location>
</feature>
<organism evidence="14">
    <name type="scientific">Oryza glumipatula</name>
    <dbReference type="NCBI Taxonomy" id="40148"/>
    <lineage>
        <taxon>Eukaryota</taxon>
        <taxon>Viridiplantae</taxon>
        <taxon>Streptophyta</taxon>
        <taxon>Embryophyta</taxon>
        <taxon>Tracheophyta</taxon>
        <taxon>Spermatophyta</taxon>
        <taxon>Magnoliopsida</taxon>
        <taxon>Liliopsida</taxon>
        <taxon>Poales</taxon>
        <taxon>Poaceae</taxon>
        <taxon>BOP clade</taxon>
        <taxon>Oryzoideae</taxon>
        <taxon>Oryzeae</taxon>
        <taxon>Oryzinae</taxon>
        <taxon>Oryza</taxon>
    </lineage>
</organism>
<dbReference type="EnsemblPlants" id="OGLUM06G24630.1">
    <property type="protein sequence ID" value="OGLUM06G24630.1"/>
    <property type="gene ID" value="OGLUM06G24630"/>
</dbReference>
<evidence type="ECO:0000259" key="13">
    <source>
        <dbReference type="PROSITE" id="PS50213"/>
    </source>
</evidence>
<dbReference type="PANTHER" id="PTHR32382">
    <property type="entry name" value="FASCICLIN-LIKE ARABINOGALACTAN PROTEIN"/>
    <property type="match status" value="1"/>
</dbReference>
<dbReference type="GO" id="GO:0098552">
    <property type="term" value="C:side of membrane"/>
    <property type="evidence" value="ECO:0007669"/>
    <property type="project" value="UniProtKB-KW"/>
</dbReference>
<evidence type="ECO:0000256" key="9">
    <source>
        <dbReference type="ARBA" id="ARBA00023288"/>
    </source>
</evidence>
<evidence type="ECO:0000256" key="5">
    <source>
        <dbReference type="ARBA" id="ARBA00022729"/>
    </source>
</evidence>
<dbReference type="Gene3D" id="2.30.180.10">
    <property type="entry name" value="FAS1 domain"/>
    <property type="match status" value="1"/>
</dbReference>
<feature type="region of interest" description="Disordered" evidence="11">
    <location>
        <begin position="226"/>
        <end position="262"/>
    </location>
</feature>
<keyword evidence="8" id="KW-0325">Glycoprotein</keyword>
<keyword evidence="15" id="KW-1185">Reference proteome</keyword>
<dbReference type="Proteomes" id="UP000026961">
    <property type="component" value="Chromosome 6"/>
</dbReference>
<feature type="signal peptide" evidence="12">
    <location>
        <begin position="1"/>
        <end position="19"/>
    </location>
</feature>
<evidence type="ECO:0000256" key="10">
    <source>
        <dbReference type="ARBA" id="ARBA00024686"/>
    </source>
</evidence>
<keyword evidence="6" id="KW-0654">Proteoglycan</keyword>
<accession>A0A0E0ACR3</accession>
<dbReference type="HOGENOM" id="CLU_058119_2_0_1"/>
<dbReference type="PANTHER" id="PTHR32382:SF6">
    <property type="entry name" value="FASCICLIN-LIKE ARABINOGALACTAN PROTEIN 14"/>
    <property type="match status" value="1"/>
</dbReference>
<evidence type="ECO:0000256" key="6">
    <source>
        <dbReference type="ARBA" id="ARBA00022974"/>
    </source>
</evidence>
<comment type="similarity">
    <text evidence="2">Belongs to the fasciclin-like AGP family.</text>
</comment>
<evidence type="ECO:0000256" key="11">
    <source>
        <dbReference type="SAM" id="MobiDB-lite"/>
    </source>
</evidence>
<dbReference type="PROSITE" id="PS50213">
    <property type="entry name" value="FAS1"/>
    <property type="match status" value="1"/>
</dbReference>
<dbReference type="InterPro" id="IPR000782">
    <property type="entry name" value="FAS1_domain"/>
</dbReference>
<feature type="compositionally biased region" description="Pro residues" evidence="11">
    <location>
        <begin position="226"/>
        <end position="240"/>
    </location>
</feature>
<evidence type="ECO:0000256" key="7">
    <source>
        <dbReference type="ARBA" id="ARBA00023136"/>
    </source>
</evidence>
<evidence type="ECO:0000256" key="12">
    <source>
        <dbReference type="SAM" id="SignalP"/>
    </source>
</evidence>
<evidence type="ECO:0000256" key="2">
    <source>
        <dbReference type="ARBA" id="ARBA00007843"/>
    </source>
</evidence>
<comment type="subcellular location">
    <subcellularLocation>
        <location evidence="1">Cell membrane</location>
        <topology evidence="1">Lipid-anchor</topology>
        <topology evidence="1">GPI-anchor</topology>
    </subcellularLocation>
</comment>
<dbReference type="SUPFAM" id="SSF82153">
    <property type="entry name" value="FAS1 domain"/>
    <property type="match status" value="1"/>
</dbReference>
<evidence type="ECO:0000256" key="4">
    <source>
        <dbReference type="ARBA" id="ARBA00022622"/>
    </source>
</evidence>
<keyword evidence="9" id="KW-0449">Lipoprotein</keyword>
<dbReference type="Gramene" id="OGLUM06G24630.1">
    <property type="protein sequence ID" value="OGLUM06G24630.1"/>
    <property type="gene ID" value="OGLUM06G24630"/>
</dbReference>
<reference evidence="14" key="2">
    <citation type="submission" date="2018-05" db="EMBL/GenBank/DDBJ databases">
        <title>OgluRS3 (Oryza glumaepatula Reference Sequence Version 3).</title>
        <authorList>
            <person name="Zhang J."/>
            <person name="Kudrna D."/>
            <person name="Lee S."/>
            <person name="Talag J."/>
            <person name="Welchert J."/>
            <person name="Wing R.A."/>
        </authorList>
    </citation>
    <scope>NUCLEOTIDE SEQUENCE [LARGE SCALE GENOMIC DNA]</scope>
</reference>
<dbReference type="Pfam" id="PF02469">
    <property type="entry name" value="Fasciclin"/>
    <property type="match status" value="1"/>
</dbReference>
<dbReference type="FunFam" id="2.30.180.10:FF:000015">
    <property type="entry name" value="Fasciclin-like arabinogalactan protein 3"/>
    <property type="match status" value="1"/>
</dbReference>
<comment type="function">
    <text evidence="10">May be a cell surface adhesion protein.</text>
</comment>
<reference evidence="14" key="1">
    <citation type="submission" date="2015-04" db="UniProtKB">
        <authorList>
            <consortium name="EnsemblPlants"/>
        </authorList>
    </citation>
    <scope>IDENTIFICATION</scope>
</reference>
<evidence type="ECO:0000313" key="15">
    <source>
        <dbReference type="Proteomes" id="UP000026961"/>
    </source>
</evidence>
<dbReference type="InterPro" id="IPR036378">
    <property type="entry name" value="FAS1_dom_sf"/>
</dbReference>
<proteinExistence type="inferred from homology"/>
<sequence length="289" mass="29853">MASRLSLLLLLALVLPASGDDAAAAAAAPPPAPAGGASFNVTEILGRFPEFGLFSYLISKTHVDRDINSRNTVTVLVPDNSAVDWLLRRSARLPRAALVELLSVHVVLDYFDAAKIAALPPGKPTVSTTLFQTTGNARRRTGFLAITPTAKGGAVFASAAPGALVNATLKRVVAAVPYNISVLQISNFVVPPGVLTRPRPGPGPLPLPSPPLPRMKPMAIAPTPAPVPAPTKMVPIPPSLPLTDPADEDGDEAPAAAPAPSHGNAVKVMSWWSGLGVLVGTMACVFGYL</sequence>